<evidence type="ECO:0000256" key="1">
    <source>
        <dbReference type="ARBA" id="ARBA00022553"/>
    </source>
</evidence>
<feature type="modified residue" description="4-aspartylphosphate" evidence="2">
    <location>
        <position position="63"/>
    </location>
</feature>
<dbReference type="AlphaFoldDB" id="A0A437RK59"/>
<dbReference type="RefSeq" id="WP_128227615.1">
    <property type="nucleotide sequence ID" value="NZ_SACR01000002.1"/>
</dbReference>
<keyword evidence="5" id="KW-1185">Reference proteome</keyword>
<evidence type="ECO:0000313" key="5">
    <source>
        <dbReference type="Proteomes" id="UP000285575"/>
    </source>
</evidence>
<dbReference type="Gene3D" id="3.40.50.2300">
    <property type="match status" value="1"/>
</dbReference>
<dbReference type="PANTHER" id="PTHR44591:SF3">
    <property type="entry name" value="RESPONSE REGULATORY DOMAIN-CONTAINING PROTEIN"/>
    <property type="match status" value="1"/>
</dbReference>
<evidence type="ECO:0000313" key="4">
    <source>
        <dbReference type="EMBL" id="RVU47147.1"/>
    </source>
</evidence>
<gene>
    <name evidence="4" type="ORF">EOE66_05125</name>
</gene>
<dbReference type="Proteomes" id="UP000285575">
    <property type="component" value="Unassembled WGS sequence"/>
</dbReference>
<dbReference type="InterPro" id="IPR001789">
    <property type="entry name" value="Sig_transdc_resp-reg_receiver"/>
</dbReference>
<dbReference type="OrthoDB" id="9179585at2"/>
<dbReference type="PANTHER" id="PTHR44591">
    <property type="entry name" value="STRESS RESPONSE REGULATOR PROTEIN 1"/>
    <property type="match status" value="1"/>
</dbReference>
<evidence type="ECO:0000256" key="2">
    <source>
        <dbReference type="PROSITE-ProRule" id="PRU00169"/>
    </source>
</evidence>
<name>A0A437RK59_9BURK</name>
<dbReference type="GO" id="GO:0000160">
    <property type="term" value="P:phosphorelay signal transduction system"/>
    <property type="evidence" value="ECO:0007669"/>
    <property type="project" value="InterPro"/>
</dbReference>
<accession>A0A437RK59</accession>
<dbReference type="SMART" id="SM00448">
    <property type="entry name" value="REC"/>
    <property type="match status" value="1"/>
</dbReference>
<evidence type="ECO:0000259" key="3">
    <source>
        <dbReference type="PROSITE" id="PS50110"/>
    </source>
</evidence>
<keyword evidence="1 2" id="KW-0597">Phosphoprotein</keyword>
<dbReference type="InterPro" id="IPR050595">
    <property type="entry name" value="Bact_response_regulator"/>
</dbReference>
<dbReference type="PROSITE" id="PS50110">
    <property type="entry name" value="RESPONSE_REGULATORY"/>
    <property type="match status" value="1"/>
</dbReference>
<dbReference type="SUPFAM" id="SSF52172">
    <property type="entry name" value="CheY-like"/>
    <property type="match status" value="1"/>
</dbReference>
<proteinExistence type="predicted"/>
<reference evidence="4 5" key="1">
    <citation type="submission" date="2019-01" db="EMBL/GenBank/DDBJ databases">
        <authorList>
            <person name="Chen W.-M."/>
        </authorList>
    </citation>
    <scope>NUCLEOTIDE SEQUENCE [LARGE SCALE GENOMIC DNA]</scope>
    <source>
        <strain evidence="4 5">KYPY4</strain>
    </source>
</reference>
<dbReference type="Pfam" id="PF00072">
    <property type="entry name" value="Response_reg"/>
    <property type="match status" value="1"/>
</dbReference>
<organism evidence="4 5">
    <name type="scientific">Rubrivivax rivuli</name>
    <dbReference type="NCBI Taxonomy" id="1862385"/>
    <lineage>
        <taxon>Bacteria</taxon>
        <taxon>Pseudomonadati</taxon>
        <taxon>Pseudomonadota</taxon>
        <taxon>Betaproteobacteria</taxon>
        <taxon>Burkholderiales</taxon>
        <taxon>Sphaerotilaceae</taxon>
        <taxon>Rubrivivax</taxon>
    </lineage>
</organism>
<protein>
    <submittedName>
        <fullName evidence="4">Response regulator</fullName>
    </submittedName>
</protein>
<feature type="domain" description="Response regulatory" evidence="3">
    <location>
        <begin position="13"/>
        <end position="130"/>
    </location>
</feature>
<sequence>MPPADDPPADSLRVLCVEDNPVNLQLVRELIALRPAVRLRTAEDGLSGVAAAQAEPPELVLLDIQLPDIDGLEVMRRLRSAPRTAGCRIVALSADAMPERIRAALSAGFDDYWTKPIQFDAFLRHLDHLISARAAGQALR</sequence>
<dbReference type="InterPro" id="IPR011006">
    <property type="entry name" value="CheY-like_superfamily"/>
</dbReference>
<comment type="caution">
    <text evidence="4">The sequence shown here is derived from an EMBL/GenBank/DDBJ whole genome shotgun (WGS) entry which is preliminary data.</text>
</comment>
<dbReference type="EMBL" id="SACR01000002">
    <property type="protein sequence ID" value="RVU47147.1"/>
    <property type="molecule type" value="Genomic_DNA"/>
</dbReference>